<dbReference type="InterPro" id="IPR019734">
    <property type="entry name" value="TPR_rpt"/>
</dbReference>
<name>A0A0F9E9Q3_9ZZZZ</name>
<dbReference type="Gene3D" id="3.40.50.1010">
    <property type="entry name" value="5'-nuclease"/>
    <property type="match status" value="1"/>
</dbReference>
<dbReference type="SMART" id="SM00028">
    <property type="entry name" value="TPR"/>
    <property type="match status" value="3"/>
</dbReference>
<dbReference type="PANTHER" id="PTHR16161">
    <property type="entry name" value="TRANSCRIPTIONAL PROTEIN SWT1"/>
    <property type="match status" value="1"/>
</dbReference>
<keyword evidence="1" id="KW-1133">Transmembrane helix</keyword>
<protein>
    <recommendedName>
        <fullName evidence="2">PIN domain-containing protein</fullName>
    </recommendedName>
</protein>
<dbReference type="CDD" id="cd09883">
    <property type="entry name" value="PIN_VapC_PhoHL-ATPase"/>
    <property type="match status" value="1"/>
</dbReference>
<dbReference type="Pfam" id="PF13181">
    <property type="entry name" value="TPR_8"/>
    <property type="match status" value="1"/>
</dbReference>
<accession>A0A0F9E9Q3</accession>
<dbReference type="InterPro" id="IPR029060">
    <property type="entry name" value="PIN-like_dom_sf"/>
</dbReference>
<comment type="caution">
    <text evidence="3">The sequence shown here is derived from an EMBL/GenBank/DDBJ whole genome shotgun (WGS) entry which is preliminary data.</text>
</comment>
<dbReference type="InterPro" id="IPR002716">
    <property type="entry name" value="PIN_dom"/>
</dbReference>
<feature type="domain" description="PIN" evidence="2">
    <location>
        <begin position="4"/>
        <end position="133"/>
    </location>
</feature>
<dbReference type="GO" id="GO:0005634">
    <property type="term" value="C:nucleus"/>
    <property type="evidence" value="ECO:0007669"/>
    <property type="project" value="TreeGrafter"/>
</dbReference>
<dbReference type="Gene3D" id="1.25.40.10">
    <property type="entry name" value="Tetratricopeptide repeat domain"/>
    <property type="match status" value="1"/>
</dbReference>
<evidence type="ECO:0000256" key="1">
    <source>
        <dbReference type="SAM" id="Phobius"/>
    </source>
</evidence>
<organism evidence="3">
    <name type="scientific">marine sediment metagenome</name>
    <dbReference type="NCBI Taxonomy" id="412755"/>
    <lineage>
        <taxon>unclassified sequences</taxon>
        <taxon>metagenomes</taxon>
        <taxon>ecological metagenomes</taxon>
    </lineage>
</organism>
<dbReference type="SMART" id="SM00670">
    <property type="entry name" value="PINc"/>
    <property type="match status" value="1"/>
</dbReference>
<dbReference type="Pfam" id="PF13414">
    <property type="entry name" value="TPR_11"/>
    <property type="match status" value="1"/>
</dbReference>
<dbReference type="PANTHER" id="PTHR16161:SF0">
    <property type="entry name" value="TRANSCRIPTIONAL PROTEIN SWT1"/>
    <property type="match status" value="1"/>
</dbReference>
<proteinExistence type="predicted"/>
<keyword evidence="1" id="KW-0812">Transmembrane</keyword>
<gene>
    <name evidence="3" type="ORF">LCGC14_2393800</name>
</gene>
<dbReference type="InterPro" id="IPR052626">
    <property type="entry name" value="SWT1_Regulator"/>
</dbReference>
<dbReference type="InterPro" id="IPR011990">
    <property type="entry name" value="TPR-like_helical_dom_sf"/>
</dbReference>
<keyword evidence="1" id="KW-0472">Membrane</keyword>
<sequence length="424" mass="47947">MKKNIVVLDTNVLLTDPQAMYKFANTMVIIPQTVLQELDKIKMHRADKTLQYNGRMVSRFLFSISAAGNLQDGVELENGSVIKVVPLEDKSNLPPNLKTKFSDDQILAVAYQAKEANKESDVTIITNDLNMLIKAQSLGLKIEHHKGTAGTKKIKRFIKNQFTSIKKNPVFALFAVLTFGGIIAIIVLLSTMVKAPTTHPELIAQQQMLEAKEKQYIQLLDKNDKNQKARFGLSELYIEMSNHLNDSAYLNKAIDALEQTPETGQRNLKIEAMVSRIHFLLGLDNIAYAEVNKIVKTKSGQAFTALTEQANRSFNLKQYNLAIIFFNKAISVKPKNINTRLDLTQAYYNNNQADHAISTLHKALEIDSKNAIVYYNLGFIYWQKRSDATAAKSYFEKYIELEPKGPYVKLSKQNIEKIKKGQKI</sequence>
<dbReference type="SUPFAM" id="SSF48452">
    <property type="entry name" value="TPR-like"/>
    <property type="match status" value="1"/>
</dbReference>
<evidence type="ECO:0000313" key="3">
    <source>
        <dbReference type="EMBL" id="KKL26586.1"/>
    </source>
</evidence>
<dbReference type="PROSITE" id="PS50005">
    <property type="entry name" value="TPR"/>
    <property type="match status" value="2"/>
</dbReference>
<reference evidence="3" key="1">
    <citation type="journal article" date="2015" name="Nature">
        <title>Complex archaea that bridge the gap between prokaryotes and eukaryotes.</title>
        <authorList>
            <person name="Spang A."/>
            <person name="Saw J.H."/>
            <person name="Jorgensen S.L."/>
            <person name="Zaremba-Niedzwiedzka K."/>
            <person name="Martijn J."/>
            <person name="Lind A.E."/>
            <person name="van Eijk R."/>
            <person name="Schleper C."/>
            <person name="Guy L."/>
            <person name="Ettema T.J."/>
        </authorList>
    </citation>
    <scope>NUCLEOTIDE SEQUENCE</scope>
</reference>
<feature type="transmembrane region" description="Helical" evidence="1">
    <location>
        <begin position="170"/>
        <end position="193"/>
    </location>
</feature>
<dbReference type="Pfam" id="PF13638">
    <property type="entry name" value="PIN_4"/>
    <property type="match status" value="1"/>
</dbReference>
<dbReference type="SUPFAM" id="SSF88723">
    <property type="entry name" value="PIN domain-like"/>
    <property type="match status" value="1"/>
</dbReference>
<dbReference type="AlphaFoldDB" id="A0A0F9E9Q3"/>
<dbReference type="EMBL" id="LAZR01035787">
    <property type="protein sequence ID" value="KKL26586.1"/>
    <property type="molecule type" value="Genomic_DNA"/>
</dbReference>
<evidence type="ECO:0000259" key="2">
    <source>
        <dbReference type="SMART" id="SM00670"/>
    </source>
</evidence>